<accession>A0A9Q3EWA8</accession>
<dbReference type="AlphaFoldDB" id="A0A9Q3EWA8"/>
<name>A0A9Q3EWA8_9BASI</name>
<comment type="caution">
    <text evidence="1">The sequence shown here is derived from an EMBL/GenBank/DDBJ whole genome shotgun (WGS) entry which is preliminary data.</text>
</comment>
<evidence type="ECO:0000313" key="1">
    <source>
        <dbReference type="EMBL" id="MBW0526325.1"/>
    </source>
</evidence>
<sequence>MEIYRRKNFRFSEWAPGSGTPESRNSHIGDKLLRDLQGALQCSNENLGQIQTVWNIVETLSTEIQEPRTGIPVGGALIRDYKDTKSFLIDGLLYHRERHTSSLTVIDRDHTSLILQECHGSPIWDT</sequence>
<keyword evidence="2" id="KW-1185">Reference proteome</keyword>
<evidence type="ECO:0000313" key="2">
    <source>
        <dbReference type="Proteomes" id="UP000765509"/>
    </source>
</evidence>
<dbReference type="EMBL" id="AVOT02032565">
    <property type="protein sequence ID" value="MBW0526325.1"/>
    <property type="molecule type" value="Genomic_DNA"/>
</dbReference>
<dbReference type="Proteomes" id="UP000765509">
    <property type="component" value="Unassembled WGS sequence"/>
</dbReference>
<gene>
    <name evidence="1" type="ORF">O181_066040</name>
</gene>
<reference evidence="1" key="1">
    <citation type="submission" date="2021-03" db="EMBL/GenBank/DDBJ databases">
        <title>Draft genome sequence of rust myrtle Austropuccinia psidii MF-1, a brazilian biotype.</title>
        <authorList>
            <person name="Quecine M.C."/>
            <person name="Pachon D.M.R."/>
            <person name="Bonatelli M.L."/>
            <person name="Correr F.H."/>
            <person name="Franceschini L.M."/>
            <person name="Leite T.F."/>
            <person name="Margarido G.R.A."/>
            <person name="Almeida C.A."/>
            <person name="Ferrarezi J.A."/>
            <person name="Labate C.A."/>
        </authorList>
    </citation>
    <scope>NUCLEOTIDE SEQUENCE</scope>
    <source>
        <strain evidence="1">MF-1</strain>
    </source>
</reference>
<protein>
    <submittedName>
        <fullName evidence="1">Uncharacterized protein</fullName>
    </submittedName>
</protein>
<proteinExistence type="predicted"/>
<organism evidence="1 2">
    <name type="scientific">Austropuccinia psidii MF-1</name>
    <dbReference type="NCBI Taxonomy" id="1389203"/>
    <lineage>
        <taxon>Eukaryota</taxon>
        <taxon>Fungi</taxon>
        <taxon>Dikarya</taxon>
        <taxon>Basidiomycota</taxon>
        <taxon>Pucciniomycotina</taxon>
        <taxon>Pucciniomycetes</taxon>
        <taxon>Pucciniales</taxon>
        <taxon>Sphaerophragmiaceae</taxon>
        <taxon>Austropuccinia</taxon>
    </lineage>
</organism>